<sequence>MQDQIISALNILWDIIEHWWWVFLPLILYPRAKFFWLYGRGEAWNLAQKSVLLEIRMPQEVLKPIRAMEQVFSAIWGNILDPPDRWEKWIEGKSLLSVQIEIVSLNGEPHLYLRVHESRRAAVEASIYSQYPEAEISMADDYTKKVPQDIPNKDWEMWGTDYMMSKEDVYPIRTYSKFFEEQSEAKEEKRIDPMATLLEGLGIFGPGEQLWIQIAAKSILNSKKPEEGQQFFKRGRAVADKLAKRPEKAKAKSILLEAAGELITGKPPGAEEKKDELKIESLLPVEARMTPGEKDIVAGVEEKISKRMFECYIRFIYLAKRDVYSGGAKAVPFGHFQQFATENLNALVPLGRTLTKIKKHLLFPPANLVRLRRLFVRKRRLFFRYIKRMPPLFPKPGGTFLLNSEELATLFHFPGHTVAPAPAVSRVESKKGEAPPGLPIEEE</sequence>
<dbReference type="EMBL" id="MHMH01000004">
    <property type="protein sequence ID" value="OGZ24822.1"/>
    <property type="molecule type" value="Genomic_DNA"/>
</dbReference>
<dbReference type="STRING" id="1801672.A2896_00355"/>
<reference evidence="2 3" key="1">
    <citation type="journal article" date="2016" name="Nat. Commun.">
        <title>Thousands of microbial genomes shed light on interconnected biogeochemical processes in an aquifer system.</title>
        <authorList>
            <person name="Anantharaman K."/>
            <person name="Brown C.T."/>
            <person name="Hug L.A."/>
            <person name="Sharon I."/>
            <person name="Castelle C.J."/>
            <person name="Probst A.J."/>
            <person name="Thomas B.C."/>
            <person name="Singh A."/>
            <person name="Wilkins M.J."/>
            <person name="Karaoz U."/>
            <person name="Brodie E.L."/>
            <person name="Williams K.H."/>
            <person name="Hubbard S.S."/>
            <person name="Banfield J.F."/>
        </authorList>
    </citation>
    <scope>NUCLEOTIDE SEQUENCE [LARGE SCALE GENOMIC DNA]</scope>
</reference>
<accession>A0A1G2EGT0</accession>
<dbReference type="AlphaFoldDB" id="A0A1G2EGT0"/>
<evidence type="ECO:0000313" key="2">
    <source>
        <dbReference type="EMBL" id="OGZ24822.1"/>
    </source>
</evidence>
<evidence type="ECO:0000256" key="1">
    <source>
        <dbReference type="SAM" id="MobiDB-lite"/>
    </source>
</evidence>
<evidence type="ECO:0000313" key="3">
    <source>
        <dbReference type="Proteomes" id="UP000178647"/>
    </source>
</evidence>
<name>A0A1G2EGT0_9BACT</name>
<gene>
    <name evidence="2" type="ORF">A2896_00355</name>
</gene>
<organism evidence="2 3">
    <name type="scientific">Candidatus Nealsonbacteria bacterium RIFCSPLOWO2_01_FULL_43_32</name>
    <dbReference type="NCBI Taxonomy" id="1801672"/>
    <lineage>
        <taxon>Bacteria</taxon>
        <taxon>Candidatus Nealsoniibacteriota</taxon>
    </lineage>
</organism>
<protein>
    <submittedName>
        <fullName evidence="2">Uncharacterized protein</fullName>
    </submittedName>
</protein>
<feature type="region of interest" description="Disordered" evidence="1">
    <location>
        <begin position="424"/>
        <end position="443"/>
    </location>
</feature>
<proteinExistence type="predicted"/>
<dbReference type="Proteomes" id="UP000178647">
    <property type="component" value="Unassembled WGS sequence"/>
</dbReference>
<comment type="caution">
    <text evidence="2">The sequence shown here is derived from an EMBL/GenBank/DDBJ whole genome shotgun (WGS) entry which is preliminary data.</text>
</comment>